<proteinExistence type="predicted"/>
<evidence type="ECO:0000313" key="3">
    <source>
        <dbReference type="EMBL" id="TYK65762.1"/>
    </source>
</evidence>
<dbReference type="Gene3D" id="3.40.50.2000">
    <property type="entry name" value="Glycogen Phosphorylase B"/>
    <property type="match status" value="2"/>
</dbReference>
<accession>A0ABY3MX06</accession>
<comment type="caution">
    <text evidence="3">The sequence shown here is derived from an EMBL/GenBank/DDBJ whole genome shotgun (WGS) entry which is preliminary data.</text>
</comment>
<evidence type="ECO:0000313" key="4">
    <source>
        <dbReference type="Proteomes" id="UP000815846"/>
    </source>
</evidence>
<sequence length="376" mass="42972">MNKKIKILHITFDMALGGTEQVIRQLVENMPSDKIEHHIFCLDGEVKELGQRLISKGFVIHSYQRKKGFDFSLVWLLRRLINKEGYDVLHCHQYTPFVYGVMASVFKRSKVIFTEHGRFYPEVVKPKRKLINPVLSLFTNKITAISKATAKAIVDFEYMPERKVQVIYNGLKLDVDQLHKTHSTGDLRDFLKVPQAAFLFGTIARLDPIKNHIMLIKAFETLCQKHKDLYLVIIGDGPMMIDLRMLVSELNMERNIVLTGFIVEPQKYLLAMDVFLLPSFSEGTSMTLLEAMACGIPPVVTRVGGNPEIVENDVSGLIVENDDQIALESAMLKLFNNKDKRVKLSAAAMARFNSTFKENYMVNNYMKIYCDLTGRE</sequence>
<dbReference type="SUPFAM" id="SSF53756">
    <property type="entry name" value="UDP-Glycosyltransferase/glycogen phosphorylase"/>
    <property type="match status" value="1"/>
</dbReference>
<evidence type="ECO:0000259" key="2">
    <source>
        <dbReference type="Pfam" id="PF13439"/>
    </source>
</evidence>
<dbReference type="RefSeq" id="WP_148747750.1">
    <property type="nucleotide sequence ID" value="NZ_PJAI02000008.1"/>
</dbReference>
<dbReference type="PANTHER" id="PTHR12526:SF630">
    <property type="entry name" value="GLYCOSYLTRANSFERASE"/>
    <property type="match status" value="1"/>
</dbReference>
<organism evidence="3 4">
    <name type="scientific">Colwellia echini</name>
    <dbReference type="NCBI Taxonomy" id="1982103"/>
    <lineage>
        <taxon>Bacteria</taxon>
        <taxon>Pseudomonadati</taxon>
        <taxon>Pseudomonadota</taxon>
        <taxon>Gammaproteobacteria</taxon>
        <taxon>Alteromonadales</taxon>
        <taxon>Colwelliaceae</taxon>
        <taxon>Colwellia</taxon>
    </lineage>
</organism>
<gene>
    <name evidence="3" type="ORF">CWS31_008930</name>
</gene>
<dbReference type="Pfam" id="PF00534">
    <property type="entry name" value="Glycos_transf_1"/>
    <property type="match status" value="1"/>
</dbReference>
<dbReference type="PANTHER" id="PTHR12526">
    <property type="entry name" value="GLYCOSYLTRANSFERASE"/>
    <property type="match status" value="1"/>
</dbReference>
<protein>
    <submittedName>
        <fullName evidence="3">Glycosyltransferase</fullName>
    </submittedName>
</protein>
<dbReference type="Pfam" id="PF13439">
    <property type="entry name" value="Glyco_transf_4"/>
    <property type="match status" value="1"/>
</dbReference>
<keyword evidence="4" id="KW-1185">Reference proteome</keyword>
<dbReference type="EMBL" id="PJAI02000008">
    <property type="protein sequence ID" value="TYK65762.1"/>
    <property type="molecule type" value="Genomic_DNA"/>
</dbReference>
<feature type="domain" description="Glycosyl transferase family 1" evidence="1">
    <location>
        <begin position="191"/>
        <end position="348"/>
    </location>
</feature>
<evidence type="ECO:0000259" key="1">
    <source>
        <dbReference type="Pfam" id="PF00534"/>
    </source>
</evidence>
<feature type="domain" description="Glycosyltransferase subfamily 4-like N-terminal" evidence="2">
    <location>
        <begin position="17"/>
        <end position="174"/>
    </location>
</feature>
<dbReference type="InterPro" id="IPR028098">
    <property type="entry name" value="Glyco_trans_4-like_N"/>
</dbReference>
<dbReference type="InterPro" id="IPR001296">
    <property type="entry name" value="Glyco_trans_1"/>
</dbReference>
<dbReference type="Proteomes" id="UP000815846">
    <property type="component" value="Unassembled WGS sequence"/>
</dbReference>
<reference evidence="3 4" key="1">
    <citation type="submission" date="2019-08" db="EMBL/GenBank/DDBJ databases">
        <title>Microbe sample from Colwellia echini.</title>
        <authorList>
            <person name="Christiansen L."/>
            <person name="Pathiraja D."/>
            <person name="Schultz-Johansen M."/>
            <person name="Choi I.-G."/>
            <person name="Stougaard P."/>
        </authorList>
    </citation>
    <scope>NUCLEOTIDE SEQUENCE [LARGE SCALE GENOMIC DNA]</scope>
    <source>
        <strain evidence="3 4">A3</strain>
    </source>
</reference>
<name>A0ABY3MX06_9GAMM</name>